<evidence type="ECO:0000256" key="2">
    <source>
        <dbReference type="ARBA" id="ARBA00006772"/>
    </source>
</evidence>
<dbReference type="Pfam" id="PF00939">
    <property type="entry name" value="Na_sulph_symp"/>
    <property type="match status" value="1"/>
</dbReference>
<proteinExistence type="inferred from homology"/>
<dbReference type="OrthoDB" id="6493944at2759"/>
<evidence type="ECO:0000256" key="4">
    <source>
        <dbReference type="ARBA" id="ARBA00022989"/>
    </source>
</evidence>
<keyword evidence="4 6" id="KW-1133">Transmembrane helix</keyword>
<organism evidence="8 9">
    <name type="scientific">Hypsibius exemplaris</name>
    <name type="common">Freshwater tardigrade</name>
    <dbReference type="NCBI Taxonomy" id="2072580"/>
    <lineage>
        <taxon>Eukaryota</taxon>
        <taxon>Metazoa</taxon>
        <taxon>Ecdysozoa</taxon>
        <taxon>Tardigrada</taxon>
        <taxon>Eutardigrada</taxon>
        <taxon>Parachela</taxon>
        <taxon>Hypsibioidea</taxon>
        <taxon>Hypsibiidae</taxon>
        <taxon>Hypsibius</taxon>
    </lineage>
</organism>
<reference evidence="9" key="1">
    <citation type="submission" date="2017-01" db="EMBL/GenBank/DDBJ databases">
        <title>Comparative genomics of anhydrobiosis in the tardigrade Hypsibius dujardini.</title>
        <authorList>
            <person name="Yoshida Y."/>
            <person name="Koutsovoulos G."/>
            <person name="Laetsch D."/>
            <person name="Stevens L."/>
            <person name="Kumar S."/>
            <person name="Horikawa D."/>
            <person name="Ishino K."/>
            <person name="Komine S."/>
            <person name="Tomita M."/>
            <person name="Blaxter M."/>
            <person name="Arakawa K."/>
        </authorList>
    </citation>
    <scope>NUCLEOTIDE SEQUENCE [LARGE SCALE GENOMIC DNA]</scope>
    <source>
        <strain evidence="9">Z151</strain>
    </source>
</reference>
<feature type="domain" description="Receptor ligand binding region" evidence="7">
    <location>
        <begin position="564"/>
        <end position="824"/>
    </location>
</feature>
<dbReference type="PANTHER" id="PTHR10283">
    <property type="entry name" value="SOLUTE CARRIER FAMILY 13 MEMBER"/>
    <property type="match status" value="1"/>
</dbReference>
<comment type="similarity">
    <text evidence="2">Belongs to the SLC13A/DASS transporter (TC 2.A.47) family. NADC subfamily.</text>
</comment>
<feature type="transmembrane region" description="Helical" evidence="6">
    <location>
        <begin position="418"/>
        <end position="448"/>
    </location>
</feature>
<feature type="transmembrane region" description="Helical" evidence="6">
    <location>
        <begin position="654"/>
        <end position="672"/>
    </location>
</feature>
<evidence type="ECO:0000313" key="8">
    <source>
        <dbReference type="EMBL" id="OQV23652.1"/>
    </source>
</evidence>
<feature type="transmembrane region" description="Helical" evidence="6">
    <location>
        <begin position="46"/>
        <end position="69"/>
    </location>
</feature>
<evidence type="ECO:0000256" key="6">
    <source>
        <dbReference type="SAM" id="Phobius"/>
    </source>
</evidence>
<evidence type="ECO:0000256" key="3">
    <source>
        <dbReference type="ARBA" id="ARBA00022692"/>
    </source>
</evidence>
<keyword evidence="5 6" id="KW-0472">Membrane</keyword>
<evidence type="ECO:0000313" key="9">
    <source>
        <dbReference type="Proteomes" id="UP000192578"/>
    </source>
</evidence>
<feature type="transmembrane region" description="Helical" evidence="6">
    <location>
        <begin position="323"/>
        <end position="351"/>
    </location>
</feature>
<dbReference type="InterPro" id="IPR001898">
    <property type="entry name" value="SLC13A/DASS"/>
</dbReference>
<dbReference type="Proteomes" id="UP000192578">
    <property type="component" value="Unassembled WGS sequence"/>
</dbReference>
<comment type="caution">
    <text evidence="8">The sequence shown here is derived from an EMBL/GenBank/DDBJ whole genome shotgun (WGS) entry which is preliminary data.</text>
</comment>
<comment type="subcellular location">
    <subcellularLocation>
        <location evidence="1">Membrane</location>
        <topology evidence="1">Multi-pass membrane protein</topology>
    </subcellularLocation>
</comment>
<dbReference type="EMBL" id="MTYJ01000010">
    <property type="protein sequence ID" value="OQV23652.1"/>
    <property type="molecule type" value="Genomic_DNA"/>
</dbReference>
<dbReference type="AlphaFoldDB" id="A0A1W0X8K4"/>
<dbReference type="InterPro" id="IPR028082">
    <property type="entry name" value="Peripla_BP_I"/>
</dbReference>
<dbReference type="GO" id="GO:0005886">
    <property type="term" value="C:plasma membrane"/>
    <property type="evidence" value="ECO:0007669"/>
    <property type="project" value="TreeGrafter"/>
</dbReference>
<feature type="transmembrane region" description="Helical" evidence="6">
    <location>
        <begin position="881"/>
        <end position="905"/>
    </location>
</feature>
<evidence type="ECO:0000256" key="1">
    <source>
        <dbReference type="ARBA" id="ARBA00004141"/>
    </source>
</evidence>
<feature type="transmembrane region" description="Helical" evidence="6">
    <location>
        <begin position="382"/>
        <end position="406"/>
    </location>
</feature>
<dbReference type="Pfam" id="PF01094">
    <property type="entry name" value="ANF_receptor"/>
    <property type="match status" value="1"/>
</dbReference>
<accession>A0A1W0X8K4</accession>
<feature type="transmembrane region" description="Helical" evidence="6">
    <location>
        <begin position="188"/>
        <end position="212"/>
    </location>
</feature>
<evidence type="ECO:0000256" key="5">
    <source>
        <dbReference type="ARBA" id="ARBA00023136"/>
    </source>
</evidence>
<feature type="transmembrane region" description="Helical" evidence="6">
    <location>
        <begin position="76"/>
        <end position="99"/>
    </location>
</feature>
<feature type="transmembrane region" description="Helical" evidence="6">
    <location>
        <begin position="232"/>
        <end position="259"/>
    </location>
</feature>
<dbReference type="Gene3D" id="3.40.50.2300">
    <property type="match status" value="2"/>
</dbReference>
<feature type="transmembrane region" description="Helical" evidence="6">
    <location>
        <begin position="502"/>
        <end position="524"/>
    </location>
</feature>
<feature type="transmembrane region" description="Helical" evidence="6">
    <location>
        <begin position="460"/>
        <end position="482"/>
    </location>
</feature>
<dbReference type="PANTHER" id="PTHR10283:SF135">
    <property type="entry name" value="SOLUTE CARRIER FAMILY 13 MEMBER 5"/>
    <property type="match status" value="1"/>
</dbReference>
<sequence length="959" mass="106863">MVWINLLKSSWRFAVFFLTPLLVLPLPLMVGTKVAGTGYVLLVNIVYYITLPIPLCMATLLPIVLFPLLNVHPAPLVASWCFNDPTLMLIGGMIFAMAIEGAKLHLRIALKCLLLLGPRPERLLLAFITTSFLLSMWIANISVVVMLLPIITAIQTELLSNELSSAATTIEDKPDDNKRFPNKVKHMTAGMVLAAVFGSTMGGMTTLVGSHPPIVFKLVMDQLYGEAANVNFATYLMVCAPLAVSSAAITWLLMTVIYAPGYISHFWQRRTVSQNERRYEDNLMESFKKQYDQLGAINFGEGSVMFFFCILVSLWFFRSPPGFIGWGSLFATGYVTDGTVAMTVSLILFIWPTDIKLLWREGENIPLVQWRPHMTERFPWQLVFLTMGTNVLAAGSEAGGLADWIAEVIQVLEVIPPWVMMILISIFLSIITEFIGNSLIVMVFLPILAKFAERSLVNPIYYMLPATTCSMLSFMTPVASPLTALVHSTGLVTTRQMVLTGAVPKFICLLLTLLFVNTLGDVVFQKLKHASRTAMPPRRFKNCEFFTPTVSLRFCGFAKLESATSSRVISLGGSYESLAASMFEILHSFKWYHVAIVFEQKPVVSPWYEKVANAVLDNTVATSLPFVLEKYDVNVRSNQSLRAMMSLAKRRNRVFLLLTTGLTALNILNMAAESGMARGNFVFINVQSFQSMQYGSPLQFSHPYNDATEQAYRSLLFLVCRSDDALLTEENEAIADNSKDVYNFTDQDNDRPLQSMQVQFCFNAMEIFAVLVNETEGASCRDKGNDGLSLAGKMANRTFHLVTGDFTIDSLQARNADLSIFGFNVTTKTMQVVGSFFWYPKGHLVWSQDLHMDWATANSQPPLDVPVCGFSGQEGECATKAMFIIISALAASVASVLIFLILALLRRWHGGNQCVPCVWLDTASLQNMTAFSSDDIVKRSYEHYSERDYLSRVSFNAKI</sequence>
<feature type="transmembrane region" description="Helical" evidence="6">
    <location>
        <begin position="123"/>
        <end position="151"/>
    </location>
</feature>
<keyword evidence="9" id="KW-1185">Reference proteome</keyword>
<keyword evidence="3 6" id="KW-0812">Transmembrane</keyword>
<feature type="transmembrane region" description="Helical" evidence="6">
    <location>
        <begin position="294"/>
        <end position="317"/>
    </location>
</feature>
<name>A0A1W0X8K4_HYPEX</name>
<dbReference type="SUPFAM" id="SSF53822">
    <property type="entry name" value="Periplasmic binding protein-like I"/>
    <property type="match status" value="1"/>
</dbReference>
<dbReference type="InterPro" id="IPR001828">
    <property type="entry name" value="ANF_lig-bd_rcpt"/>
</dbReference>
<dbReference type="GO" id="GO:0022857">
    <property type="term" value="F:transmembrane transporter activity"/>
    <property type="evidence" value="ECO:0007669"/>
    <property type="project" value="InterPro"/>
</dbReference>
<protein>
    <submittedName>
        <fullName evidence="8">Solute carrier family 13 member 3</fullName>
    </submittedName>
</protein>
<gene>
    <name evidence="8" type="ORF">BV898_02395</name>
</gene>
<evidence type="ECO:0000259" key="7">
    <source>
        <dbReference type="Pfam" id="PF01094"/>
    </source>
</evidence>